<evidence type="ECO:0000256" key="2">
    <source>
        <dbReference type="SAM" id="MobiDB-lite"/>
    </source>
</evidence>
<feature type="region of interest" description="Disordered" evidence="2">
    <location>
        <begin position="309"/>
        <end position="330"/>
    </location>
</feature>
<feature type="coiled-coil region" evidence="1">
    <location>
        <begin position="125"/>
        <end position="160"/>
    </location>
</feature>
<dbReference type="AlphaFoldDB" id="A0AAD5Q5X2"/>
<proteinExistence type="predicted"/>
<comment type="caution">
    <text evidence="3">The sequence shown here is derived from an EMBL/GenBank/DDBJ whole genome shotgun (WGS) entry which is preliminary data.</text>
</comment>
<protein>
    <submittedName>
        <fullName evidence="3">Uncharacterized protein</fullName>
    </submittedName>
</protein>
<name>A0AAD5Q5X2_PYTIN</name>
<dbReference type="EMBL" id="JAKCXM010000679">
    <property type="protein sequence ID" value="KAJ0392258.1"/>
    <property type="molecule type" value="Genomic_DNA"/>
</dbReference>
<evidence type="ECO:0000313" key="4">
    <source>
        <dbReference type="Proteomes" id="UP001209570"/>
    </source>
</evidence>
<dbReference type="PROSITE" id="PS50096">
    <property type="entry name" value="IQ"/>
    <property type="match status" value="2"/>
</dbReference>
<reference evidence="3" key="1">
    <citation type="submission" date="2021-12" db="EMBL/GenBank/DDBJ databases">
        <title>Prjna785345.</title>
        <authorList>
            <person name="Rujirawat T."/>
            <person name="Krajaejun T."/>
        </authorList>
    </citation>
    <scope>NUCLEOTIDE SEQUENCE</scope>
    <source>
        <strain evidence="3">Pi057C3</strain>
    </source>
</reference>
<evidence type="ECO:0000313" key="3">
    <source>
        <dbReference type="EMBL" id="KAJ0392258.1"/>
    </source>
</evidence>
<evidence type="ECO:0000256" key="1">
    <source>
        <dbReference type="SAM" id="Coils"/>
    </source>
</evidence>
<dbReference type="Proteomes" id="UP001209570">
    <property type="component" value="Unassembled WGS sequence"/>
</dbReference>
<sequence>MALFQTCWQRRRSTLHELQRLMEDADANRDRERRAAVDIQRLFRGQFVRATIAKQRSAEIVIARVYRGHLARRRCFLLRRRRLRLERQAVFHFHAIVIQKMLRGVHSRRTRLDFRVRKAYVREIAQKGEEMRQRLAANLRQQQEDERRSVEETARRELAQVAQDLHHLVSTHAIAGVYSSPMAASTATAFGIPVETHIQTSAKAVIAAQLAASKPPTRLIPYPPADKSSLQAASPYDAPLRAVRTQKKYHKLRRIGSQEFQPVHNPNQEILKKLSAPGINAGVEYLDPWKNPYTKRGVPRQKEDLLPQLTTLGKPPKEKDKPFYLTSGGNKSRVYANDRFDV</sequence>
<dbReference type="Gene3D" id="1.20.5.190">
    <property type="match status" value="1"/>
</dbReference>
<keyword evidence="4" id="KW-1185">Reference proteome</keyword>
<accession>A0AAD5Q5X2</accession>
<keyword evidence="1" id="KW-0175">Coiled coil</keyword>
<organism evidence="3 4">
    <name type="scientific">Pythium insidiosum</name>
    <name type="common">Pythiosis disease agent</name>
    <dbReference type="NCBI Taxonomy" id="114742"/>
    <lineage>
        <taxon>Eukaryota</taxon>
        <taxon>Sar</taxon>
        <taxon>Stramenopiles</taxon>
        <taxon>Oomycota</taxon>
        <taxon>Peronosporomycetes</taxon>
        <taxon>Pythiales</taxon>
        <taxon>Pythiaceae</taxon>
        <taxon>Pythium</taxon>
    </lineage>
</organism>
<gene>
    <name evidence="3" type="ORF">P43SY_002901</name>
</gene>